<dbReference type="AlphaFoldDB" id="A0A4D9CSE0"/>
<evidence type="ECO:0000313" key="2">
    <source>
        <dbReference type="Proteomes" id="UP000355283"/>
    </source>
</evidence>
<proteinExistence type="predicted"/>
<protein>
    <submittedName>
        <fullName evidence="1">Uncharacterized protein</fullName>
    </submittedName>
</protein>
<comment type="caution">
    <text evidence="1">The sequence shown here is derived from an EMBL/GenBank/DDBJ whole genome shotgun (WGS) entry which is preliminary data.</text>
</comment>
<reference evidence="1 2" key="1">
    <citation type="submission" date="2019-01" db="EMBL/GenBank/DDBJ databases">
        <title>Nuclear Genome Assembly of the Microalgal Biofuel strain Nannochloropsis salina CCMP1776.</title>
        <authorList>
            <person name="Hovde B."/>
        </authorList>
    </citation>
    <scope>NUCLEOTIDE SEQUENCE [LARGE SCALE GENOMIC DNA]</scope>
    <source>
        <strain evidence="1 2">CCMP1776</strain>
    </source>
</reference>
<accession>A0A4D9CSE0</accession>
<sequence length="122" mass="13658">MEPEGRKALNLRVCTADDHKTLFSVLPVVQGGWVLDICLDYFSTQNPFLVALEEDQGPAAREAVLAYFQAPHFRRKEALEAVPEEVKAEEKVLDALRTIQLLGPLRVLAHYLALEEEELGGE</sequence>
<organism evidence="1 2">
    <name type="scientific">Nannochloropsis salina CCMP1776</name>
    <dbReference type="NCBI Taxonomy" id="1027361"/>
    <lineage>
        <taxon>Eukaryota</taxon>
        <taxon>Sar</taxon>
        <taxon>Stramenopiles</taxon>
        <taxon>Ochrophyta</taxon>
        <taxon>Eustigmatophyceae</taxon>
        <taxon>Eustigmatales</taxon>
        <taxon>Monodopsidaceae</taxon>
        <taxon>Microchloropsis</taxon>
        <taxon>Microchloropsis salina</taxon>
    </lineage>
</organism>
<dbReference type="EMBL" id="SDOX01000166">
    <property type="protein sequence ID" value="TFJ80515.1"/>
    <property type="molecule type" value="Genomic_DNA"/>
</dbReference>
<evidence type="ECO:0000313" key="1">
    <source>
        <dbReference type="EMBL" id="TFJ80515.1"/>
    </source>
</evidence>
<gene>
    <name evidence="1" type="ORF">NSK_008256</name>
</gene>
<name>A0A4D9CSE0_9STRA</name>
<dbReference type="OrthoDB" id="418142at2759"/>
<keyword evidence="2" id="KW-1185">Reference proteome</keyword>
<dbReference type="Proteomes" id="UP000355283">
    <property type="component" value="Unassembled WGS sequence"/>
</dbReference>